<organism evidence="1">
    <name type="scientific">Triticum urartu</name>
    <name type="common">Red wild einkorn</name>
    <name type="synonym">Crithodium urartu</name>
    <dbReference type="NCBI Taxonomy" id="4572"/>
    <lineage>
        <taxon>Eukaryota</taxon>
        <taxon>Viridiplantae</taxon>
        <taxon>Streptophyta</taxon>
        <taxon>Embryophyta</taxon>
        <taxon>Tracheophyta</taxon>
        <taxon>Spermatophyta</taxon>
        <taxon>Magnoliopsida</taxon>
        <taxon>Liliopsida</taxon>
        <taxon>Poales</taxon>
        <taxon>Poaceae</taxon>
        <taxon>BOP clade</taxon>
        <taxon>Pooideae</taxon>
        <taxon>Triticodae</taxon>
        <taxon>Triticeae</taxon>
        <taxon>Triticinae</taxon>
        <taxon>Triticum</taxon>
    </lineage>
</organism>
<proteinExistence type="predicted"/>
<name>M7XM61_TRIUA</name>
<dbReference type="AlphaFoldDB" id="M7XM61"/>
<accession>M7XM61</accession>
<gene>
    <name evidence="1" type="ORF">TRIUR3_30215</name>
</gene>
<protein>
    <submittedName>
        <fullName evidence="1">Uncharacterized protein</fullName>
    </submittedName>
</protein>
<reference evidence="1" key="1">
    <citation type="journal article" date="2013" name="Nature">
        <title>Draft genome of the wheat A-genome progenitor Triticum urartu.</title>
        <authorList>
            <person name="Ling H.Q."/>
            <person name="Zhao S."/>
            <person name="Liu D."/>
            <person name="Wang J."/>
            <person name="Sun H."/>
            <person name="Zhang C."/>
            <person name="Fan H."/>
            <person name="Li D."/>
            <person name="Dong L."/>
            <person name="Tao Y."/>
            <person name="Gao C."/>
            <person name="Wu H."/>
            <person name="Li Y."/>
            <person name="Cui Y."/>
            <person name="Guo X."/>
            <person name="Zheng S."/>
            <person name="Wang B."/>
            <person name="Yu K."/>
            <person name="Liang Q."/>
            <person name="Yang W."/>
            <person name="Lou X."/>
            <person name="Chen J."/>
            <person name="Feng M."/>
            <person name="Jian J."/>
            <person name="Zhang X."/>
            <person name="Luo G."/>
            <person name="Jiang Y."/>
            <person name="Liu J."/>
            <person name="Wang Z."/>
            <person name="Sha Y."/>
            <person name="Zhang B."/>
            <person name="Wu H."/>
            <person name="Tang D."/>
            <person name="Shen Q."/>
            <person name="Xue P."/>
            <person name="Zou S."/>
            <person name="Wang X."/>
            <person name="Liu X."/>
            <person name="Wang F."/>
            <person name="Yang Y."/>
            <person name="An X."/>
            <person name="Dong Z."/>
            <person name="Zhang K."/>
            <person name="Zhang X."/>
            <person name="Luo M.C."/>
            <person name="Dvorak J."/>
            <person name="Tong Y."/>
            <person name="Wang J."/>
            <person name="Yang H."/>
            <person name="Li Z."/>
            <person name="Wang D."/>
            <person name="Zhang A."/>
            <person name="Wang J."/>
        </authorList>
    </citation>
    <scope>NUCLEOTIDE SEQUENCE</scope>
</reference>
<evidence type="ECO:0000313" key="1">
    <source>
        <dbReference type="EMBL" id="EMS35746.1"/>
    </source>
</evidence>
<sequence>MATSTEDLTARFLSWGLMAPLPKDVLMCVWSCRPRRRFLRKACLKDLVLVPDTGALLKYEFSGIHVDVVSLKGALPKNITYSRCNMLVSPAAES</sequence>
<dbReference type="EMBL" id="KD497125">
    <property type="protein sequence ID" value="EMS35746.1"/>
    <property type="molecule type" value="Genomic_DNA"/>
</dbReference>